<dbReference type="SUPFAM" id="SSF57850">
    <property type="entry name" value="RING/U-box"/>
    <property type="match status" value="1"/>
</dbReference>
<dbReference type="InterPro" id="IPR013083">
    <property type="entry name" value="Znf_RING/FYVE/PHD"/>
</dbReference>
<dbReference type="GO" id="GO:0000795">
    <property type="term" value="C:synaptonemal complex"/>
    <property type="evidence" value="ECO:0007669"/>
    <property type="project" value="InterPro"/>
</dbReference>
<evidence type="ECO:0000256" key="3">
    <source>
        <dbReference type="ARBA" id="ARBA00022833"/>
    </source>
</evidence>
<dbReference type="PROSITE" id="PS00518">
    <property type="entry name" value="ZF_RING_1"/>
    <property type="match status" value="1"/>
</dbReference>
<evidence type="ECO:0000256" key="5">
    <source>
        <dbReference type="SAM" id="MobiDB-lite"/>
    </source>
</evidence>
<dbReference type="InterPro" id="IPR042448">
    <property type="entry name" value="CCNB1IP1"/>
</dbReference>
<evidence type="ECO:0000256" key="4">
    <source>
        <dbReference type="PROSITE-ProRule" id="PRU00175"/>
    </source>
</evidence>
<evidence type="ECO:0000313" key="8">
    <source>
        <dbReference type="Proteomes" id="UP001303160"/>
    </source>
</evidence>
<keyword evidence="3" id="KW-0862">Zinc</keyword>
<dbReference type="GO" id="GO:0061630">
    <property type="term" value="F:ubiquitin protein ligase activity"/>
    <property type="evidence" value="ECO:0007669"/>
    <property type="project" value="InterPro"/>
</dbReference>
<evidence type="ECO:0000259" key="6">
    <source>
        <dbReference type="PROSITE" id="PS50089"/>
    </source>
</evidence>
<dbReference type="EMBL" id="MU863879">
    <property type="protein sequence ID" value="KAK4204932.1"/>
    <property type="molecule type" value="Genomic_DNA"/>
</dbReference>
<comment type="caution">
    <text evidence="7">The sequence shown here is derived from an EMBL/GenBank/DDBJ whole genome shotgun (WGS) entry which is preliminary data.</text>
</comment>
<dbReference type="AlphaFoldDB" id="A0AAN6XUQ3"/>
<protein>
    <recommendedName>
        <fullName evidence="6">RING-type domain-containing protein</fullName>
    </recommendedName>
</protein>
<dbReference type="GO" id="GO:0007131">
    <property type="term" value="P:reciprocal meiotic recombination"/>
    <property type="evidence" value="ECO:0007669"/>
    <property type="project" value="InterPro"/>
</dbReference>
<dbReference type="GO" id="GO:0008270">
    <property type="term" value="F:zinc ion binding"/>
    <property type="evidence" value="ECO:0007669"/>
    <property type="project" value="UniProtKB-KW"/>
</dbReference>
<proteinExistence type="predicted"/>
<feature type="region of interest" description="Disordered" evidence="5">
    <location>
        <begin position="177"/>
        <end position="267"/>
    </location>
</feature>
<keyword evidence="8" id="KW-1185">Reference proteome</keyword>
<feature type="compositionally biased region" description="Polar residues" evidence="5">
    <location>
        <begin position="229"/>
        <end position="239"/>
    </location>
</feature>
<keyword evidence="2 4" id="KW-0863">Zinc-finger</keyword>
<keyword evidence="1" id="KW-0479">Metal-binding</keyword>
<gene>
    <name evidence="7" type="ORF">QBC40DRAFT_163646</name>
</gene>
<dbReference type="InterPro" id="IPR001841">
    <property type="entry name" value="Znf_RING"/>
</dbReference>
<dbReference type="InterPro" id="IPR017907">
    <property type="entry name" value="Znf_RING_CS"/>
</dbReference>
<dbReference type="Proteomes" id="UP001303160">
    <property type="component" value="Unassembled WGS sequence"/>
</dbReference>
<reference evidence="7" key="1">
    <citation type="journal article" date="2023" name="Mol. Phylogenet. Evol.">
        <title>Genome-scale phylogeny and comparative genomics of the fungal order Sordariales.</title>
        <authorList>
            <person name="Hensen N."/>
            <person name="Bonometti L."/>
            <person name="Westerberg I."/>
            <person name="Brannstrom I.O."/>
            <person name="Guillou S."/>
            <person name="Cros-Aarteil S."/>
            <person name="Calhoun S."/>
            <person name="Haridas S."/>
            <person name="Kuo A."/>
            <person name="Mondo S."/>
            <person name="Pangilinan J."/>
            <person name="Riley R."/>
            <person name="LaButti K."/>
            <person name="Andreopoulos B."/>
            <person name="Lipzen A."/>
            <person name="Chen C."/>
            <person name="Yan M."/>
            <person name="Daum C."/>
            <person name="Ng V."/>
            <person name="Clum A."/>
            <person name="Steindorff A."/>
            <person name="Ohm R.A."/>
            <person name="Martin F."/>
            <person name="Silar P."/>
            <person name="Natvig D.O."/>
            <person name="Lalanne C."/>
            <person name="Gautier V."/>
            <person name="Ament-Velasquez S.L."/>
            <person name="Kruys A."/>
            <person name="Hutchinson M.I."/>
            <person name="Powell A.J."/>
            <person name="Barry K."/>
            <person name="Miller A.N."/>
            <person name="Grigoriev I.V."/>
            <person name="Debuchy R."/>
            <person name="Gladieux P."/>
            <person name="Hiltunen Thoren M."/>
            <person name="Johannesson H."/>
        </authorList>
    </citation>
    <scope>NUCLEOTIDE SEQUENCE</scope>
    <source>
        <strain evidence="7">CBS 315.58</strain>
    </source>
</reference>
<feature type="compositionally biased region" description="Basic and acidic residues" evidence="5">
    <location>
        <begin position="247"/>
        <end position="256"/>
    </location>
</feature>
<evidence type="ECO:0000256" key="1">
    <source>
        <dbReference type="ARBA" id="ARBA00022723"/>
    </source>
</evidence>
<feature type="domain" description="RING-type" evidence="6">
    <location>
        <begin position="12"/>
        <end position="51"/>
    </location>
</feature>
<organism evidence="7 8">
    <name type="scientific">Triangularia verruculosa</name>
    <dbReference type="NCBI Taxonomy" id="2587418"/>
    <lineage>
        <taxon>Eukaryota</taxon>
        <taxon>Fungi</taxon>
        <taxon>Dikarya</taxon>
        <taxon>Ascomycota</taxon>
        <taxon>Pezizomycotina</taxon>
        <taxon>Sordariomycetes</taxon>
        <taxon>Sordariomycetidae</taxon>
        <taxon>Sordariales</taxon>
        <taxon>Podosporaceae</taxon>
        <taxon>Triangularia</taxon>
    </lineage>
</organism>
<sequence>MPVYLKCKVQGCDAELVNGMVVTSCMHILCNQCAITHGFGNEPPWNCPVCRKHLEEEEICNHQDWESSIQDAVQLMYGLSPNMIMEAASSAMAFWSQQLEIQMSKDTREKTEMSRTCAGWKAKYDAIQREEESIARQCEDLSKDLEKRNKELLHFRTVYDKLKKKCRELQDHLYQMRAEESASQREQGSSSRLRARDLPQPGHDTRDTRIPRPAFSGAGRINRPRFLGTMSNLHPQNLQRGAPVPERYAHHREPQDSRAPGSGTILS</sequence>
<dbReference type="PANTHER" id="PTHR14305">
    <property type="entry name" value="E3 UBIQUITIN-PROTEIN LIGASE CCNB1IP1"/>
    <property type="match status" value="1"/>
</dbReference>
<dbReference type="PANTHER" id="PTHR14305:SF0">
    <property type="entry name" value="E3 UBIQUITIN-PROTEIN LIGASE CCNB1IP1"/>
    <property type="match status" value="1"/>
</dbReference>
<accession>A0AAN6XUQ3</accession>
<reference evidence="7" key="2">
    <citation type="submission" date="2023-05" db="EMBL/GenBank/DDBJ databases">
        <authorList>
            <consortium name="Lawrence Berkeley National Laboratory"/>
            <person name="Steindorff A."/>
            <person name="Hensen N."/>
            <person name="Bonometti L."/>
            <person name="Westerberg I."/>
            <person name="Brannstrom I.O."/>
            <person name="Guillou S."/>
            <person name="Cros-Aarteil S."/>
            <person name="Calhoun S."/>
            <person name="Haridas S."/>
            <person name="Kuo A."/>
            <person name="Mondo S."/>
            <person name="Pangilinan J."/>
            <person name="Riley R."/>
            <person name="Labutti K."/>
            <person name="Andreopoulos B."/>
            <person name="Lipzen A."/>
            <person name="Chen C."/>
            <person name="Yanf M."/>
            <person name="Daum C."/>
            <person name="Ng V."/>
            <person name="Clum A."/>
            <person name="Ohm R."/>
            <person name="Martin F."/>
            <person name="Silar P."/>
            <person name="Natvig D."/>
            <person name="Lalanne C."/>
            <person name="Gautier V."/>
            <person name="Ament-Velasquez S.L."/>
            <person name="Kruys A."/>
            <person name="Hutchinson M.I."/>
            <person name="Powell A.J."/>
            <person name="Barry K."/>
            <person name="Miller A.N."/>
            <person name="Grigoriev I.V."/>
            <person name="Debuchy R."/>
            <person name="Gladieux P."/>
            <person name="Thoren M.H."/>
            <person name="Johannesson H."/>
        </authorList>
    </citation>
    <scope>NUCLEOTIDE SEQUENCE</scope>
    <source>
        <strain evidence="7">CBS 315.58</strain>
    </source>
</reference>
<evidence type="ECO:0000256" key="2">
    <source>
        <dbReference type="ARBA" id="ARBA00022771"/>
    </source>
</evidence>
<name>A0AAN6XUQ3_9PEZI</name>
<dbReference type="Gene3D" id="3.30.40.10">
    <property type="entry name" value="Zinc/RING finger domain, C3HC4 (zinc finger)"/>
    <property type="match status" value="1"/>
</dbReference>
<dbReference type="PROSITE" id="PS50089">
    <property type="entry name" value="ZF_RING_2"/>
    <property type="match status" value="1"/>
</dbReference>
<evidence type="ECO:0000313" key="7">
    <source>
        <dbReference type="EMBL" id="KAK4204932.1"/>
    </source>
</evidence>